<keyword evidence="3" id="KW-1185">Reference proteome</keyword>
<keyword evidence="1" id="KW-1133">Transmembrane helix</keyword>
<keyword evidence="1" id="KW-0812">Transmembrane</keyword>
<dbReference type="EMBL" id="CP009788">
    <property type="protein sequence ID" value="AJE04943.1"/>
    <property type="molecule type" value="Genomic_DNA"/>
</dbReference>
<feature type="transmembrane region" description="Helical" evidence="1">
    <location>
        <begin position="15"/>
        <end position="37"/>
    </location>
</feature>
<dbReference type="AlphaFoldDB" id="A0A0B5BDZ9"/>
<dbReference type="Proteomes" id="UP000057609">
    <property type="component" value="Chromosome"/>
</dbReference>
<evidence type="ECO:0000313" key="3">
    <source>
        <dbReference type="Proteomes" id="UP000057609"/>
    </source>
</evidence>
<reference evidence="2 3" key="1">
    <citation type="journal article" date="2015" name="Genome Announc.">
        <title>Complete Genome of Geobacter pickeringii G13T, a Metal-Reducing Isolate from Sedimentary Kaolin Deposits.</title>
        <authorList>
            <person name="Badalamenti J.P."/>
            <person name="Bond D.R."/>
        </authorList>
    </citation>
    <scope>NUCLEOTIDE SEQUENCE [LARGE SCALE GENOMIC DNA]</scope>
    <source>
        <strain evidence="2 3">G13</strain>
    </source>
</reference>
<organism evidence="2 3">
    <name type="scientific">Geobacter pickeringii</name>
    <dbReference type="NCBI Taxonomy" id="345632"/>
    <lineage>
        <taxon>Bacteria</taxon>
        <taxon>Pseudomonadati</taxon>
        <taxon>Thermodesulfobacteriota</taxon>
        <taxon>Desulfuromonadia</taxon>
        <taxon>Geobacterales</taxon>
        <taxon>Geobacteraceae</taxon>
        <taxon>Geobacter</taxon>
    </lineage>
</organism>
<sequence length="168" mass="17457">MPPQCRSGRRTGSEAGFALVTVLTFTAILMAVMTMMLNTTMIETLMSGASSISKKALATADSGVEFVRGSFVLIGSSFPSSSPTGNYTSQAQTQLPSPVGQKITFLNMSSMGADPSLLTGSGFSAKYVSANAGGGSLKLSPYRSRTTSTAVIGLTRKTVEFEGYNLAP</sequence>
<evidence type="ECO:0000256" key="1">
    <source>
        <dbReference type="SAM" id="Phobius"/>
    </source>
</evidence>
<keyword evidence="1" id="KW-0472">Membrane</keyword>
<proteinExistence type="predicted"/>
<evidence type="ECO:0008006" key="4">
    <source>
        <dbReference type="Google" id="ProtNLM"/>
    </source>
</evidence>
<dbReference type="KEGG" id="gpi:GPICK_13740"/>
<protein>
    <recommendedName>
        <fullName evidence="4">Type 4 fimbrial biogenesis protein PilX N-terminal domain-containing protein</fullName>
    </recommendedName>
</protein>
<dbReference type="STRING" id="345632.GPICK_13740"/>
<accession>A0A0B5BDZ9</accession>
<gene>
    <name evidence="2" type="ORF">GPICK_13740</name>
</gene>
<dbReference type="HOGENOM" id="CLU_1584126_0_0_7"/>
<name>A0A0B5BDZ9_9BACT</name>
<evidence type="ECO:0000313" key="2">
    <source>
        <dbReference type="EMBL" id="AJE04943.1"/>
    </source>
</evidence>